<keyword evidence="2" id="KW-1185">Reference proteome</keyword>
<dbReference type="AlphaFoldDB" id="A0ABD1WJK4"/>
<reference evidence="2" key="1">
    <citation type="submission" date="2024-07" db="EMBL/GenBank/DDBJ databases">
        <title>Two chromosome-level genome assemblies of Korean endemic species Abeliophyllum distichum and Forsythia ovata (Oleaceae).</title>
        <authorList>
            <person name="Jang H."/>
        </authorList>
    </citation>
    <scope>NUCLEOTIDE SEQUENCE [LARGE SCALE GENOMIC DNA]</scope>
</reference>
<protein>
    <submittedName>
        <fullName evidence="1">Uncharacterized protein</fullName>
    </submittedName>
</protein>
<dbReference type="Proteomes" id="UP001604277">
    <property type="component" value="Unassembled WGS sequence"/>
</dbReference>
<evidence type="ECO:0000313" key="1">
    <source>
        <dbReference type="EMBL" id="KAL2549859.1"/>
    </source>
</evidence>
<comment type="caution">
    <text evidence="1">The sequence shown here is derived from an EMBL/GenBank/DDBJ whole genome shotgun (WGS) entry which is preliminary data.</text>
</comment>
<dbReference type="EMBL" id="JBFOLJ010000003">
    <property type="protein sequence ID" value="KAL2549859.1"/>
    <property type="molecule type" value="Genomic_DNA"/>
</dbReference>
<name>A0ABD1WJK4_9LAMI</name>
<proteinExistence type="predicted"/>
<accession>A0ABD1WJK4</accession>
<evidence type="ECO:0000313" key="2">
    <source>
        <dbReference type="Proteomes" id="UP001604277"/>
    </source>
</evidence>
<organism evidence="1 2">
    <name type="scientific">Forsythia ovata</name>
    <dbReference type="NCBI Taxonomy" id="205694"/>
    <lineage>
        <taxon>Eukaryota</taxon>
        <taxon>Viridiplantae</taxon>
        <taxon>Streptophyta</taxon>
        <taxon>Embryophyta</taxon>
        <taxon>Tracheophyta</taxon>
        <taxon>Spermatophyta</taxon>
        <taxon>Magnoliopsida</taxon>
        <taxon>eudicotyledons</taxon>
        <taxon>Gunneridae</taxon>
        <taxon>Pentapetalae</taxon>
        <taxon>asterids</taxon>
        <taxon>lamiids</taxon>
        <taxon>Lamiales</taxon>
        <taxon>Oleaceae</taxon>
        <taxon>Forsythieae</taxon>
        <taxon>Forsythia</taxon>
    </lineage>
</organism>
<gene>
    <name evidence="1" type="ORF">Fot_11389</name>
</gene>
<sequence>MPRRQRDVEVETTEASWVGSIRVDETTESLDQVTTRERVDIIEVVDEEAVAALEVERRAHLVARVVKPKEEEEDTAEVFASSRFRLRVSIQNPSKSMDRLTD</sequence>